<evidence type="ECO:0000313" key="14">
    <source>
        <dbReference type="EMBL" id="MCC2177513.1"/>
    </source>
</evidence>
<name>A0AAW4W3I0_9FIRM</name>
<evidence type="ECO:0000256" key="1">
    <source>
        <dbReference type="ARBA" id="ARBA00001946"/>
    </source>
</evidence>
<feature type="domain" description="DAGKc" evidence="13">
    <location>
        <begin position="1"/>
        <end position="130"/>
    </location>
</feature>
<keyword evidence="6" id="KW-0547">Nucleotide-binding</keyword>
<dbReference type="SUPFAM" id="SSF111331">
    <property type="entry name" value="NAD kinase/diacylglycerol kinase-like"/>
    <property type="match status" value="1"/>
</dbReference>
<dbReference type="NCBIfam" id="TIGR00147">
    <property type="entry name" value="YegS/Rv2252/BmrU family lipid kinase"/>
    <property type="match status" value="1"/>
</dbReference>
<dbReference type="GeneID" id="98661507"/>
<dbReference type="GO" id="GO:0046872">
    <property type="term" value="F:metal ion binding"/>
    <property type="evidence" value="ECO:0007669"/>
    <property type="project" value="UniProtKB-KW"/>
</dbReference>
<evidence type="ECO:0000256" key="9">
    <source>
        <dbReference type="ARBA" id="ARBA00022842"/>
    </source>
</evidence>
<dbReference type="Gene3D" id="3.40.50.10330">
    <property type="entry name" value="Probable inorganic polyphosphate/atp-NAD kinase, domain 1"/>
    <property type="match status" value="1"/>
</dbReference>
<dbReference type="Gene3D" id="2.60.200.40">
    <property type="match status" value="1"/>
</dbReference>
<evidence type="ECO:0000256" key="8">
    <source>
        <dbReference type="ARBA" id="ARBA00022840"/>
    </source>
</evidence>
<dbReference type="InterPro" id="IPR017438">
    <property type="entry name" value="ATP-NAD_kinase_N"/>
</dbReference>
<keyword evidence="12" id="KW-1208">Phospholipid metabolism</keyword>
<proteinExistence type="inferred from homology"/>
<evidence type="ECO:0000256" key="5">
    <source>
        <dbReference type="ARBA" id="ARBA00022723"/>
    </source>
</evidence>
<dbReference type="AlphaFoldDB" id="A0AAW4W3I0"/>
<dbReference type="PANTHER" id="PTHR12358:SF106">
    <property type="entry name" value="LIPID KINASE YEGS"/>
    <property type="match status" value="1"/>
</dbReference>
<dbReference type="SMART" id="SM00046">
    <property type="entry name" value="DAGKc"/>
    <property type="match status" value="1"/>
</dbReference>
<keyword evidence="8" id="KW-0067">ATP-binding</keyword>
<dbReference type="PANTHER" id="PTHR12358">
    <property type="entry name" value="SPHINGOSINE KINASE"/>
    <property type="match status" value="1"/>
</dbReference>
<dbReference type="InterPro" id="IPR001206">
    <property type="entry name" value="Diacylglycerol_kinase_cat_dom"/>
</dbReference>
<keyword evidence="5" id="KW-0479">Metal-binding</keyword>
<comment type="caution">
    <text evidence="14">The sequence shown here is derived from an EMBL/GenBank/DDBJ whole genome shotgun (WGS) entry which is preliminary data.</text>
</comment>
<evidence type="ECO:0000256" key="12">
    <source>
        <dbReference type="ARBA" id="ARBA00023264"/>
    </source>
</evidence>
<evidence type="ECO:0000256" key="4">
    <source>
        <dbReference type="ARBA" id="ARBA00022679"/>
    </source>
</evidence>
<evidence type="ECO:0000259" key="13">
    <source>
        <dbReference type="PROSITE" id="PS50146"/>
    </source>
</evidence>
<keyword evidence="7 14" id="KW-0418">Kinase</keyword>
<keyword evidence="11" id="KW-0594">Phospholipid biosynthesis</keyword>
<dbReference type="Proteomes" id="UP001298753">
    <property type="component" value="Unassembled WGS sequence"/>
</dbReference>
<dbReference type="RefSeq" id="WP_227601036.1">
    <property type="nucleotide sequence ID" value="NZ_DBFBDK010000022.1"/>
</dbReference>
<evidence type="ECO:0000256" key="2">
    <source>
        <dbReference type="ARBA" id="ARBA00005983"/>
    </source>
</evidence>
<evidence type="ECO:0000256" key="11">
    <source>
        <dbReference type="ARBA" id="ARBA00023209"/>
    </source>
</evidence>
<dbReference type="GO" id="GO:0004143">
    <property type="term" value="F:ATP-dependent diacylglycerol kinase activity"/>
    <property type="evidence" value="ECO:0007669"/>
    <property type="project" value="TreeGrafter"/>
</dbReference>
<evidence type="ECO:0000256" key="6">
    <source>
        <dbReference type="ARBA" id="ARBA00022741"/>
    </source>
</evidence>
<evidence type="ECO:0000256" key="10">
    <source>
        <dbReference type="ARBA" id="ARBA00023098"/>
    </source>
</evidence>
<dbReference type="PROSITE" id="PS50146">
    <property type="entry name" value="DAGK"/>
    <property type="match status" value="1"/>
</dbReference>
<keyword evidence="15" id="KW-1185">Reference proteome</keyword>
<evidence type="ECO:0000313" key="15">
    <source>
        <dbReference type="Proteomes" id="UP001298753"/>
    </source>
</evidence>
<comment type="similarity">
    <text evidence="2">Belongs to the diacylglycerol/lipid kinase family.</text>
</comment>
<keyword evidence="3" id="KW-0444">Lipid biosynthesis</keyword>
<dbReference type="EMBL" id="JAJEPX010000036">
    <property type="protein sequence ID" value="MCC2177513.1"/>
    <property type="molecule type" value="Genomic_DNA"/>
</dbReference>
<dbReference type="GO" id="GO:0008654">
    <property type="term" value="P:phospholipid biosynthetic process"/>
    <property type="evidence" value="ECO:0007669"/>
    <property type="project" value="UniProtKB-KW"/>
</dbReference>
<keyword evidence="10" id="KW-0443">Lipid metabolism</keyword>
<dbReference type="InterPro" id="IPR045540">
    <property type="entry name" value="YegS/DAGK_C"/>
</dbReference>
<keyword evidence="9" id="KW-0460">Magnesium</keyword>
<dbReference type="InterPro" id="IPR050187">
    <property type="entry name" value="Lipid_Phosphate_FormReg"/>
</dbReference>
<dbReference type="GO" id="GO:0005886">
    <property type="term" value="C:plasma membrane"/>
    <property type="evidence" value="ECO:0007669"/>
    <property type="project" value="TreeGrafter"/>
</dbReference>
<evidence type="ECO:0000256" key="3">
    <source>
        <dbReference type="ARBA" id="ARBA00022516"/>
    </source>
</evidence>
<accession>A0AAW4W3I0</accession>
<dbReference type="InterPro" id="IPR005218">
    <property type="entry name" value="Diacylglycerol/lipid_kinase"/>
</dbReference>
<sequence>MKRMLWILNPHAGRGAMSGKIIGCVTAFQQAGYDVTIYITQGAQDATRVARERAGEFDRIVCAGGDGTLNEVITGLMQAETRPVLGYVPAGTTNDFAFSLGISKVPAEAAVIAAGDTLQALDIGRFNDRYFNYIAAFGAFTEVSYETPQQTKNIFGRAAYIIEGIKALTNIKTYHIRVNSAETQMEDDFIYGMVTNTVSVGGFKTIRPDGVALDDGLYEVLLIYPVENPMELQWLANDLLTHNVESNRFAYFRTSKISFSSDDEVTWTLDGEFGGALHNVQITNCSRAITFATGKEPEGKES</sequence>
<protein>
    <submittedName>
        <fullName evidence="14">YegS/Rv2252/BmrU family lipid kinase</fullName>
    </submittedName>
</protein>
<reference evidence="14 15" key="1">
    <citation type="submission" date="2021-10" db="EMBL/GenBank/DDBJ databases">
        <title>Anaerobic single-cell dispensing facilitates the cultivation of human gut bacteria.</title>
        <authorList>
            <person name="Afrizal A."/>
        </authorList>
    </citation>
    <scope>NUCLEOTIDE SEQUENCE [LARGE SCALE GENOMIC DNA]</scope>
    <source>
        <strain evidence="14 15">CLA-AA-H270</strain>
    </source>
</reference>
<dbReference type="Pfam" id="PF19279">
    <property type="entry name" value="YegS_C"/>
    <property type="match status" value="1"/>
</dbReference>
<dbReference type="GO" id="GO:0005524">
    <property type="term" value="F:ATP binding"/>
    <property type="evidence" value="ECO:0007669"/>
    <property type="project" value="UniProtKB-KW"/>
</dbReference>
<organism evidence="14 15">
    <name type="scientific">Agathobaculum butyriciproducens</name>
    <dbReference type="NCBI Taxonomy" id="1628085"/>
    <lineage>
        <taxon>Bacteria</taxon>
        <taxon>Bacillati</taxon>
        <taxon>Bacillota</taxon>
        <taxon>Clostridia</taxon>
        <taxon>Eubacteriales</taxon>
        <taxon>Butyricicoccaceae</taxon>
        <taxon>Agathobaculum</taxon>
    </lineage>
</organism>
<keyword evidence="4" id="KW-0808">Transferase</keyword>
<evidence type="ECO:0000256" key="7">
    <source>
        <dbReference type="ARBA" id="ARBA00022777"/>
    </source>
</evidence>
<dbReference type="Pfam" id="PF00781">
    <property type="entry name" value="DAGK_cat"/>
    <property type="match status" value="1"/>
</dbReference>
<gene>
    <name evidence="14" type="ORF">LKD22_10325</name>
</gene>
<dbReference type="InterPro" id="IPR016064">
    <property type="entry name" value="NAD/diacylglycerol_kinase_sf"/>
</dbReference>
<comment type="cofactor">
    <cofactor evidence="1">
        <name>Mg(2+)</name>
        <dbReference type="ChEBI" id="CHEBI:18420"/>
    </cofactor>
</comment>